<feature type="compositionally biased region" description="Basic and acidic residues" evidence="2">
    <location>
        <begin position="78"/>
        <end position="96"/>
    </location>
</feature>
<feature type="region of interest" description="Disordered" evidence="2">
    <location>
        <begin position="59"/>
        <end position="123"/>
    </location>
</feature>
<reference evidence="4 5" key="1">
    <citation type="journal article" date="2013" name="Mar. Genomics">
        <title>Expression of sulfatases in Rhodopirellula baltica and the diversity of sulfatases in the genus Rhodopirellula.</title>
        <authorList>
            <person name="Wegner C.E."/>
            <person name="Richter-Heitmann T."/>
            <person name="Klindworth A."/>
            <person name="Klockow C."/>
            <person name="Richter M."/>
            <person name="Achstetter T."/>
            <person name="Glockner F.O."/>
            <person name="Harder J."/>
        </authorList>
    </citation>
    <scope>NUCLEOTIDE SEQUENCE [LARGE SCALE GENOMIC DNA]</scope>
    <source>
        <strain evidence="4 5">SM41</strain>
    </source>
</reference>
<evidence type="ECO:0000313" key="4">
    <source>
        <dbReference type="EMBL" id="EMI58299.1"/>
    </source>
</evidence>
<dbReference type="GO" id="GO:0016787">
    <property type="term" value="F:hydrolase activity"/>
    <property type="evidence" value="ECO:0007669"/>
    <property type="project" value="UniProtKB-KW"/>
</dbReference>
<dbReference type="PANTHER" id="PTHR48081:SF13">
    <property type="entry name" value="ALPHA_BETA HYDROLASE"/>
    <property type="match status" value="1"/>
</dbReference>
<dbReference type="InterPro" id="IPR029058">
    <property type="entry name" value="AB_hydrolase_fold"/>
</dbReference>
<feature type="compositionally biased region" description="Low complexity" evidence="2">
    <location>
        <begin position="64"/>
        <end position="77"/>
    </location>
</feature>
<dbReference type="EMBL" id="ANOH01000021">
    <property type="protein sequence ID" value="EMI58299.1"/>
    <property type="molecule type" value="Genomic_DNA"/>
</dbReference>
<dbReference type="Proteomes" id="UP000011885">
    <property type="component" value="Unassembled WGS sequence"/>
</dbReference>
<organism evidence="4 5">
    <name type="scientific">Rhodopirellula sallentina SM41</name>
    <dbReference type="NCBI Taxonomy" id="1263870"/>
    <lineage>
        <taxon>Bacteria</taxon>
        <taxon>Pseudomonadati</taxon>
        <taxon>Planctomycetota</taxon>
        <taxon>Planctomycetia</taxon>
        <taxon>Pirellulales</taxon>
        <taxon>Pirellulaceae</taxon>
        <taxon>Rhodopirellula</taxon>
    </lineage>
</organism>
<protein>
    <submittedName>
        <fullName evidence="4">Lipase/esterase</fullName>
    </submittedName>
</protein>
<feature type="compositionally biased region" description="Basic and acidic residues" evidence="2">
    <location>
        <begin position="103"/>
        <end position="118"/>
    </location>
</feature>
<feature type="domain" description="BD-FAE-like" evidence="3">
    <location>
        <begin position="153"/>
        <end position="366"/>
    </location>
</feature>
<name>M5UAH5_9BACT</name>
<keyword evidence="5" id="KW-1185">Reference proteome</keyword>
<dbReference type="AlphaFoldDB" id="M5UAH5"/>
<evidence type="ECO:0000256" key="2">
    <source>
        <dbReference type="SAM" id="MobiDB-lite"/>
    </source>
</evidence>
<accession>M5UAH5</accession>
<proteinExistence type="predicted"/>
<comment type="caution">
    <text evidence="4">The sequence shown here is derived from an EMBL/GenBank/DDBJ whole genome shotgun (WGS) entry which is preliminary data.</text>
</comment>
<evidence type="ECO:0000313" key="5">
    <source>
        <dbReference type="Proteomes" id="UP000011885"/>
    </source>
</evidence>
<evidence type="ECO:0000256" key="1">
    <source>
        <dbReference type="ARBA" id="ARBA00022801"/>
    </source>
</evidence>
<keyword evidence="1" id="KW-0378">Hydrolase</keyword>
<gene>
    <name evidence="4" type="ORF">RSSM_00260</name>
</gene>
<dbReference type="InterPro" id="IPR050300">
    <property type="entry name" value="GDXG_lipolytic_enzyme"/>
</dbReference>
<sequence length="411" mass="44941">MRIATGILSVEADVASPPIHSIPSMSLVSKVSKSLAATILLLGCVAHHNECIAQQKVNAENAATESTNSTQSTPTTSRAERRSTDRMNGDERDGSRRGTRQRGGGERSNRGGGSRDRGATTLDQEYISTKLPAGVRYVSDITFKEVDGIELKLDLLLPKENQETETPLAVWIHGGAWMRGNKARDLQRFDQLAARILERGVAFVSISYRLSGQANFPAPIVDCNDALAYLYEHRNQYNLDMDRMFVMGTSAGGHLASLLGTTHNANVAEFASKPSQPRGNILGIVDFYGPIDLVKLQEKRADDDVENDQSPEAKMLGVSPRKRPDLAAKASPLTYVSANSPPFLMFHGDRDVRVPMAQSQLLSNALTENGVSNELVVVGGARHGDQKFDDTVYNDDVMTFLNRLLDETEQN</sequence>
<dbReference type="PATRIC" id="fig|1263870.3.peg.284"/>
<dbReference type="Pfam" id="PF20434">
    <property type="entry name" value="BD-FAE"/>
    <property type="match status" value="1"/>
</dbReference>
<dbReference type="InterPro" id="IPR049492">
    <property type="entry name" value="BD-FAE-like_dom"/>
</dbReference>
<dbReference type="SUPFAM" id="SSF53474">
    <property type="entry name" value="alpha/beta-Hydrolases"/>
    <property type="match status" value="1"/>
</dbReference>
<dbReference type="Gene3D" id="3.40.50.1820">
    <property type="entry name" value="alpha/beta hydrolase"/>
    <property type="match status" value="1"/>
</dbReference>
<evidence type="ECO:0000259" key="3">
    <source>
        <dbReference type="Pfam" id="PF20434"/>
    </source>
</evidence>
<dbReference type="PANTHER" id="PTHR48081">
    <property type="entry name" value="AB HYDROLASE SUPERFAMILY PROTEIN C4A8.06C"/>
    <property type="match status" value="1"/>
</dbReference>